<comment type="caution">
    <text evidence="2">The sequence shown here is derived from an EMBL/GenBank/DDBJ whole genome shotgun (WGS) entry which is preliminary data.</text>
</comment>
<evidence type="ECO:0000313" key="2">
    <source>
        <dbReference type="EMBL" id="MPM54266.1"/>
    </source>
</evidence>
<dbReference type="GO" id="GO:0047661">
    <property type="term" value="F:amino-acid racemase activity"/>
    <property type="evidence" value="ECO:0007669"/>
    <property type="project" value="InterPro"/>
</dbReference>
<dbReference type="EMBL" id="VSSQ01014724">
    <property type="protein sequence ID" value="MPM54266.1"/>
    <property type="molecule type" value="Genomic_DNA"/>
</dbReference>
<dbReference type="AlphaFoldDB" id="A0A645AMW0"/>
<proteinExistence type="inferred from homology"/>
<organism evidence="2">
    <name type="scientific">bioreactor metagenome</name>
    <dbReference type="NCBI Taxonomy" id="1076179"/>
    <lineage>
        <taxon>unclassified sequences</taxon>
        <taxon>metagenomes</taxon>
        <taxon>ecological metagenomes</taxon>
    </lineage>
</organism>
<dbReference type="InterPro" id="IPR052186">
    <property type="entry name" value="Hydantoin_racemase-like"/>
</dbReference>
<dbReference type="Gene3D" id="3.40.50.12500">
    <property type="match status" value="1"/>
</dbReference>
<name>A0A645AMW0_9ZZZZ</name>
<gene>
    <name evidence="2" type="ORF">SDC9_101042</name>
</gene>
<evidence type="ECO:0000256" key="1">
    <source>
        <dbReference type="ARBA" id="ARBA00038414"/>
    </source>
</evidence>
<dbReference type="PANTHER" id="PTHR28047:SF5">
    <property type="entry name" value="PROTEIN DCG1"/>
    <property type="match status" value="1"/>
</dbReference>
<dbReference type="InterPro" id="IPR053714">
    <property type="entry name" value="Iso_Racemase_Enz_sf"/>
</dbReference>
<dbReference type="Pfam" id="PF01177">
    <property type="entry name" value="Asp_Glu_race"/>
    <property type="match status" value="1"/>
</dbReference>
<reference evidence="2" key="1">
    <citation type="submission" date="2019-08" db="EMBL/GenBank/DDBJ databases">
        <authorList>
            <person name="Kucharzyk K."/>
            <person name="Murdoch R.W."/>
            <person name="Higgins S."/>
            <person name="Loffler F."/>
        </authorList>
    </citation>
    <scope>NUCLEOTIDE SEQUENCE</scope>
</reference>
<evidence type="ECO:0008006" key="3">
    <source>
        <dbReference type="Google" id="ProtNLM"/>
    </source>
</evidence>
<sequence length="258" mass="27990">MKITVIAPIKRPPVRAQAGESGVFRSKYADKPCCKSLPAQFEFVYLDEGPELVRNAYDSAYAAPGVIRRAVEAQAGGADAIVINCTADTALRACREAVSIPVIGPMECSLLYALQFVDRYSVLTFDRELNGRFRRLAGELGLGARLACVRSVQEAPGSCGKGRTEILEALTGLIRDIHRETGCDGYILGCTDFEGFCYALGCFDSDGMERELLAALGTLGIDVVFFKPFEIAVYQAYFSAQLGLRPGRGSYPPPPAYF</sequence>
<accession>A0A645AMW0</accession>
<dbReference type="InterPro" id="IPR015942">
    <property type="entry name" value="Asp/Glu/hydantoin_racemase"/>
</dbReference>
<protein>
    <recommendedName>
        <fullName evidence="3">Hydantoin racemase</fullName>
    </recommendedName>
</protein>
<comment type="similarity">
    <text evidence="1">Belongs to the HyuE racemase family.</text>
</comment>
<dbReference type="PANTHER" id="PTHR28047">
    <property type="entry name" value="PROTEIN DCG1"/>
    <property type="match status" value="1"/>
</dbReference>